<dbReference type="InterPro" id="IPR003593">
    <property type="entry name" value="AAA+_ATPase"/>
</dbReference>
<dbReference type="SUPFAM" id="SSF52540">
    <property type="entry name" value="P-loop containing nucleoside triphosphate hydrolases"/>
    <property type="match status" value="1"/>
</dbReference>
<evidence type="ECO:0000313" key="5">
    <source>
        <dbReference type="Proteomes" id="UP001214854"/>
    </source>
</evidence>
<keyword evidence="1" id="KW-0547">Nucleotide-binding</keyword>
<dbReference type="GO" id="GO:0005524">
    <property type="term" value="F:ATP binding"/>
    <property type="evidence" value="ECO:0007669"/>
    <property type="project" value="UniProtKB-KW"/>
</dbReference>
<dbReference type="PROSITE" id="PS50893">
    <property type="entry name" value="ABC_TRANSPORTER_2"/>
    <property type="match status" value="1"/>
</dbReference>
<evidence type="ECO:0000313" key="4">
    <source>
        <dbReference type="EMBL" id="MDC7684455.1"/>
    </source>
</evidence>
<dbReference type="RefSeq" id="WP_272748929.1">
    <property type="nucleotide sequence ID" value="NZ_JAQQKX010000012.1"/>
</dbReference>
<reference evidence="4 5" key="1">
    <citation type="submission" date="2023-01" db="EMBL/GenBank/DDBJ databases">
        <title>Novel species of the genus Asticcacaulis isolated from rivers.</title>
        <authorList>
            <person name="Lu H."/>
        </authorList>
    </citation>
    <scope>NUCLEOTIDE SEQUENCE [LARGE SCALE GENOMIC DNA]</scope>
    <source>
        <strain evidence="4 5">BYS171W</strain>
    </source>
</reference>
<evidence type="ECO:0000259" key="3">
    <source>
        <dbReference type="PROSITE" id="PS50893"/>
    </source>
</evidence>
<keyword evidence="2 4" id="KW-0067">ATP-binding</keyword>
<name>A0ABT5HX88_9CAUL</name>
<dbReference type="Proteomes" id="UP001214854">
    <property type="component" value="Unassembled WGS sequence"/>
</dbReference>
<dbReference type="EMBL" id="JAQQKX010000012">
    <property type="protein sequence ID" value="MDC7684455.1"/>
    <property type="molecule type" value="Genomic_DNA"/>
</dbReference>
<dbReference type="Pfam" id="PF00005">
    <property type="entry name" value="ABC_tran"/>
    <property type="match status" value="1"/>
</dbReference>
<dbReference type="InterPro" id="IPR017871">
    <property type="entry name" value="ABC_transporter-like_CS"/>
</dbReference>
<evidence type="ECO:0000256" key="2">
    <source>
        <dbReference type="ARBA" id="ARBA00022840"/>
    </source>
</evidence>
<accession>A0ABT5HX88</accession>
<dbReference type="Gene3D" id="3.40.50.300">
    <property type="entry name" value="P-loop containing nucleotide triphosphate hydrolases"/>
    <property type="match status" value="1"/>
</dbReference>
<dbReference type="SMART" id="SM00382">
    <property type="entry name" value="AAA"/>
    <property type="match status" value="1"/>
</dbReference>
<gene>
    <name evidence="4" type="ORF">PQU92_14305</name>
</gene>
<comment type="caution">
    <text evidence="4">The sequence shown here is derived from an EMBL/GenBank/DDBJ whole genome shotgun (WGS) entry which is preliminary data.</text>
</comment>
<proteinExistence type="predicted"/>
<dbReference type="InterPro" id="IPR027417">
    <property type="entry name" value="P-loop_NTPase"/>
</dbReference>
<protein>
    <submittedName>
        <fullName evidence="4">ATP-binding cassette domain-containing protein</fullName>
    </submittedName>
</protein>
<dbReference type="PANTHER" id="PTHR43514:SF10">
    <property type="entry name" value="MOLYBDENUM IMPORT ATP-BINDING PROTEIN MODC 2"/>
    <property type="match status" value="1"/>
</dbReference>
<feature type="domain" description="ABC transporter" evidence="3">
    <location>
        <begin position="1"/>
        <end position="224"/>
    </location>
</feature>
<dbReference type="PROSITE" id="PS00211">
    <property type="entry name" value="ABC_TRANSPORTER_1"/>
    <property type="match status" value="1"/>
</dbReference>
<dbReference type="InterPro" id="IPR003439">
    <property type="entry name" value="ABC_transporter-like_ATP-bd"/>
</dbReference>
<sequence>MISIDLSGEIGDLDLSVAFEAGAGLTAIMGPSGSGKTTLLRAIAGLERLSGRVQVGDAVWQEGQSFVPVHKRAVGYVFQEPSLFSHLSVEGNLAFALKRNLKGADRAAIIDLLRIGALLPRNVARLSGGERQRVAMARALLSGPELLLMDEPLSSLDQAARAEILPLIRDVAARVPVLYVSHDPLEVARLTERVIYMENGQLSGRPAVTLDGLSQAEIEALAMKALGYEIARPSAANSRLSSDG</sequence>
<keyword evidence="5" id="KW-1185">Reference proteome</keyword>
<dbReference type="InterPro" id="IPR050334">
    <property type="entry name" value="Molybdenum_import_ModC"/>
</dbReference>
<evidence type="ECO:0000256" key="1">
    <source>
        <dbReference type="ARBA" id="ARBA00022741"/>
    </source>
</evidence>
<dbReference type="PANTHER" id="PTHR43514">
    <property type="entry name" value="ABC TRANSPORTER I FAMILY MEMBER 10"/>
    <property type="match status" value="1"/>
</dbReference>
<organism evidence="4 5">
    <name type="scientific">Asticcacaulis aquaticus</name>
    <dbReference type="NCBI Taxonomy" id="2984212"/>
    <lineage>
        <taxon>Bacteria</taxon>
        <taxon>Pseudomonadati</taxon>
        <taxon>Pseudomonadota</taxon>
        <taxon>Alphaproteobacteria</taxon>
        <taxon>Caulobacterales</taxon>
        <taxon>Caulobacteraceae</taxon>
        <taxon>Asticcacaulis</taxon>
    </lineage>
</organism>